<keyword evidence="1" id="KW-1133">Transmembrane helix</keyword>
<comment type="caution">
    <text evidence="2">The sequence shown here is derived from an EMBL/GenBank/DDBJ whole genome shotgun (WGS) entry which is preliminary data.</text>
</comment>
<feature type="transmembrane region" description="Helical" evidence="1">
    <location>
        <begin position="12"/>
        <end position="31"/>
    </location>
</feature>
<keyword evidence="3" id="KW-1185">Reference proteome</keyword>
<dbReference type="Pfam" id="PF07963">
    <property type="entry name" value="N_methyl"/>
    <property type="match status" value="1"/>
</dbReference>
<name>A0A840VL64_9PROT</name>
<keyword evidence="1" id="KW-0472">Membrane</keyword>
<dbReference type="SUPFAM" id="SSF54523">
    <property type="entry name" value="Pili subunits"/>
    <property type="match status" value="1"/>
</dbReference>
<evidence type="ECO:0000313" key="3">
    <source>
        <dbReference type="Proteomes" id="UP000553706"/>
    </source>
</evidence>
<dbReference type="InterPro" id="IPR045584">
    <property type="entry name" value="Pilin-like"/>
</dbReference>
<reference evidence="2 3" key="1">
    <citation type="submission" date="2020-08" db="EMBL/GenBank/DDBJ databases">
        <title>Genomic Encyclopedia of Type Strains, Phase IV (KMG-IV): sequencing the most valuable type-strain genomes for metagenomic binning, comparative biology and taxonomic classification.</title>
        <authorList>
            <person name="Goeker M."/>
        </authorList>
    </citation>
    <scope>NUCLEOTIDE SEQUENCE [LARGE SCALE GENOMIC DNA]</scope>
    <source>
        <strain evidence="2 3">DSM 27026</strain>
    </source>
</reference>
<sequence>MTSRSDSGFTLLEMLVVIAVMGLALALLAYAGPPHDRWLQTQVAARQIASAMRLDRGQAIATGRTIVFTPPPLPSWLAVTAQTPPGGLVFQPDGSSTGGQITLAYGARQIAIRADWLTGRISTDAP</sequence>
<dbReference type="NCBIfam" id="TIGR02532">
    <property type="entry name" value="IV_pilin_GFxxxE"/>
    <property type="match status" value="1"/>
</dbReference>
<dbReference type="PROSITE" id="PS00409">
    <property type="entry name" value="PROKAR_NTER_METHYL"/>
    <property type="match status" value="1"/>
</dbReference>
<gene>
    <name evidence="2" type="ORF">HNP71_000434</name>
</gene>
<dbReference type="Proteomes" id="UP000553706">
    <property type="component" value="Unassembled WGS sequence"/>
</dbReference>
<protein>
    <submittedName>
        <fullName evidence="2">General secretion pathway protein H</fullName>
    </submittedName>
</protein>
<dbReference type="RefSeq" id="WP_183265193.1">
    <property type="nucleotide sequence ID" value="NZ_JACHFJ010000001.1"/>
</dbReference>
<evidence type="ECO:0000313" key="2">
    <source>
        <dbReference type="EMBL" id="MBB5372210.1"/>
    </source>
</evidence>
<proteinExistence type="predicted"/>
<evidence type="ECO:0000256" key="1">
    <source>
        <dbReference type="SAM" id="Phobius"/>
    </source>
</evidence>
<accession>A0A840VL64</accession>
<organism evidence="2 3">
    <name type="scientific">Acidocella aromatica</name>
    <dbReference type="NCBI Taxonomy" id="1303579"/>
    <lineage>
        <taxon>Bacteria</taxon>
        <taxon>Pseudomonadati</taxon>
        <taxon>Pseudomonadota</taxon>
        <taxon>Alphaproteobacteria</taxon>
        <taxon>Acetobacterales</taxon>
        <taxon>Acidocellaceae</taxon>
        <taxon>Acidocella</taxon>
    </lineage>
</organism>
<dbReference type="InterPro" id="IPR012902">
    <property type="entry name" value="N_methyl_site"/>
</dbReference>
<dbReference type="AlphaFoldDB" id="A0A840VL64"/>
<keyword evidence="1" id="KW-0812">Transmembrane</keyword>
<dbReference type="EMBL" id="JACHFJ010000001">
    <property type="protein sequence ID" value="MBB5372210.1"/>
    <property type="molecule type" value="Genomic_DNA"/>
</dbReference>